<keyword evidence="1" id="KW-1133">Transmembrane helix</keyword>
<accession>A0A7Z9DJV5</accession>
<gene>
    <name evidence="2" type="ORF">NCTC12204_01520</name>
</gene>
<keyword evidence="1" id="KW-0472">Membrane</keyword>
<proteinExistence type="predicted"/>
<evidence type="ECO:0000313" key="2">
    <source>
        <dbReference type="EMBL" id="VTQ64484.1"/>
    </source>
</evidence>
<organism evidence="2 3">
    <name type="scientific">Enterococcus hirae</name>
    <dbReference type="NCBI Taxonomy" id="1354"/>
    <lineage>
        <taxon>Bacteria</taxon>
        <taxon>Bacillati</taxon>
        <taxon>Bacillota</taxon>
        <taxon>Bacilli</taxon>
        <taxon>Lactobacillales</taxon>
        <taxon>Enterococcaceae</taxon>
        <taxon>Enterococcus</taxon>
    </lineage>
</organism>
<dbReference type="EMBL" id="CABEEP010000001">
    <property type="protein sequence ID" value="VTQ64484.1"/>
    <property type="molecule type" value="Genomic_DNA"/>
</dbReference>
<dbReference type="AlphaFoldDB" id="A0A7Z9DJV5"/>
<feature type="transmembrane region" description="Helical" evidence="1">
    <location>
        <begin position="6"/>
        <end position="24"/>
    </location>
</feature>
<keyword evidence="1" id="KW-0812">Transmembrane</keyword>
<name>A0A7Z9DJV5_ENTHR</name>
<evidence type="ECO:0000256" key="1">
    <source>
        <dbReference type="SAM" id="Phobius"/>
    </source>
</evidence>
<comment type="caution">
    <text evidence="2">The sequence shown here is derived from an EMBL/GenBank/DDBJ whole genome shotgun (WGS) entry which is preliminary data.</text>
</comment>
<feature type="transmembrane region" description="Helical" evidence="1">
    <location>
        <begin position="61"/>
        <end position="81"/>
    </location>
</feature>
<protein>
    <submittedName>
        <fullName evidence="2">Glucose uptake protein</fullName>
    </submittedName>
</protein>
<evidence type="ECO:0000313" key="3">
    <source>
        <dbReference type="Proteomes" id="UP000352698"/>
    </source>
</evidence>
<reference evidence="2 3" key="1">
    <citation type="submission" date="2019-05" db="EMBL/GenBank/DDBJ databases">
        <authorList>
            <consortium name="Pathogen Informatics"/>
        </authorList>
    </citation>
    <scope>NUCLEOTIDE SEQUENCE [LARGE SCALE GENOMIC DNA]</scope>
    <source>
        <strain evidence="2 3">NCTC12204</strain>
    </source>
</reference>
<dbReference type="Proteomes" id="UP000352698">
    <property type="component" value="Unassembled WGS sequence"/>
</dbReference>
<sequence>MITMSKLLFWVPFIGIILFLSLYTKWNKYDILMLLSSFPSIYFMIQILEYSYSQPVQLFDFYLKGLAFSTIFYSILVFIIIKKKK</sequence>